<keyword evidence="2" id="KW-1185">Reference proteome</keyword>
<comment type="caution">
    <text evidence="1">The sequence shown here is derived from an EMBL/GenBank/DDBJ whole genome shotgun (WGS) entry which is preliminary data.</text>
</comment>
<proteinExistence type="predicted"/>
<dbReference type="Proteomes" id="UP001055879">
    <property type="component" value="Linkage Group LG03"/>
</dbReference>
<name>A0ACB9DPL0_ARCLA</name>
<reference evidence="1 2" key="2">
    <citation type="journal article" date="2022" name="Mol. Ecol. Resour.">
        <title>The genomes of chicory, endive, great burdock and yacon provide insights into Asteraceae paleo-polyploidization history and plant inulin production.</title>
        <authorList>
            <person name="Fan W."/>
            <person name="Wang S."/>
            <person name="Wang H."/>
            <person name="Wang A."/>
            <person name="Jiang F."/>
            <person name="Liu H."/>
            <person name="Zhao H."/>
            <person name="Xu D."/>
            <person name="Zhang Y."/>
        </authorList>
    </citation>
    <scope>NUCLEOTIDE SEQUENCE [LARGE SCALE GENOMIC DNA]</scope>
    <source>
        <strain evidence="2">cv. Niubang</strain>
    </source>
</reference>
<accession>A0ACB9DPL0</accession>
<reference evidence="2" key="1">
    <citation type="journal article" date="2022" name="Mol. Ecol. Resour.">
        <title>The genomes of chicory, endive, great burdock and yacon provide insights into Asteraceae palaeo-polyploidization history and plant inulin production.</title>
        <authorList>
            <person name="Fan W."/>
            <person name="Wang S."/>
            <person name="Wang H."/>
            <person name="Wang A."/>
            <person name="Jiang F."/>
            <person name="Liu H."/>
            <person name="Zhao H."/>
            <person name="Xu D."/>
            <person name="Zhang Y."/>
        </authorList>
    </citation>
    <scope>NUCLEOTIDE SEQUENCE [LARGE SCALE GENOMIC DNA]</scope>
    <source>
        <strain evidence="2">cv. Niubang</strain>
    </source>
</reference>
<evidence type="ECO:0000313" key="1">
    <source>
        <dbReference type="EMBL" id="KAI3748492.1"/>
    </source>
</evidence>
<evidence type="ECO:0000313" key="2">
    <source>
        <dbReference type="Proteomes" id="UP001055879"/>
    </source>
</evidence>
<protein>
    <submittedName>
        <fullName evidence="1">Uncharacterized protein</fullName>
    </submittedName>
</protein>
<organism evidence="1 2">
    <name type="scientific">Arctium lappa</name>
    <name type="common">Greater burdock</name>
    <name type="synonym">Lappa major</name>
    <dbReference type="NCBI Taxonomy" id="4217"/>
    <lineage>
        <taxon>Eukaryota</taxon>
        <taxon>Viridiplantae</taxon>
        <taxon>Streptophyta</taxon>
        <taxon>Embryophyta</taxon>
        <taxon>Tracheophyta</taxon>
        <taxon>Spermatophyta</taxon>
        <taxon>Magnoliopsida</taxon>
        <taxon>eudicotyledons</taxon>
        <taxon>Gunneridae</taxon>
        <taxon>Pentapetalae</taxon>
        <taxon>asterids</taxon>
        <taxon>campanulids</taxon>
        <taxon>Asterales</taxon>
        <taxon>Asteraceae</taxon>
        <taxon>Carduoideae</taxon>
        <taxon>Cardueae</taxon>
        <taxon>Arctiinae</taxon>
        <taxon>Arctium</taxon>
    </lineage>
</organism>
<gene>
    <name evidence="1" type="ORF">L6452_11592</name>
</gene>
<sequence>MNATVDAGGPSYSTTTIDTGNTHGGIAYDLGFSAVVLLFIFTICYTSYICKRRMSSQSPPPAAAPNSDSDSDDYHCMRAFHQGFDDDVLSTFPTFLYSESVNYGSGCSICLADYKPADVIRLLPKCGHLFHMKCVDKWLKVHPTCPVCRNSPLPTSTELT</sequence>
<dbReference type="EMBL" id="CM042049">
    <property type="protein sequence ID" value="KAI3748492.1"/>
    <property type="molecule type" value="Genomic_DNA"/>
</dbReference>